<evidence type="ECO:0000256" key="3">
    <source>
        <dbReference type="ARBA" id="ARBA00023015"/>
    </source>
</evidence>
<dbReference type="EMBL" id="SOYY01000019">
    <property type="protein sequence ID" value="KAA0707916.1"/>
    <property type="molecule type" value="Genomic_DNA"/>
</dbReference>
<dbReference type="InterPro" id="IPR043404">
    <property type="entry name" value="ATAXIN1-like"/>
</dbReference>
<feature type="region of interest" description="Disordered" evidence="7">
    <location>
        <begin position="161"/>
        <end position="184"/>
    </location>
</feature>
<evidence type="ECO:0000256" key="2">
    <source>
        <dbReference type="ARBA" id="ARBA00022491"/>
    </source>
</evidence>
<dbReference type="PROSITE" id="PS51148">
    <property type="entry name" value="AXH"/>
    <property type="match status" value="1"/>
</dbReference>
<dbReference type="GO" id="GO:0003723">
    <property type="term" value="F:RNA binding"/>
    <property type="evidence" value="ECO:0007669"/>
    <property type="project" value="InterPro"/>
</dbReference>
<dbReference type="PANTHER" id="PTHR13392">
    <property type="entry name" value="ATAXIN 1"/>
    <property type="match status" value="1"/>
</dbReference>
<reference evidence="9 10" key="1">
    <citation type="journal article" date="2019" name="Mol. Ecol. Resour.">
        <title>Chromosome-level genome assembly of Triplophysa tibetana, a fish adapted to the harsh high-altitude environment of the Tibetan Plateau.</title>
        <authorList>
            <person name="Yang X."/>
            <person name="Liu H."/>
            <person name="Ma Z."/>
            <person name="Zou Y."/>
            <person name="Zou M."/>
            <person name="Mao Y."/>
            <person name="Li X."/>
            <person name="Wang H."/>
            <person name="Chen T."/>
            <person name="Wang W."/>
            <person name="Yang R."/>
        </authorList>
    </citation>
    <scope>NUCLEOTIDE SEQUENCE [LARGE SCALE GENOMIC DNA]</scope>
    <source>
        <strain evidence="9">TTIB1903HZAU</strain>
        <tissue evidence="9">Muscle</tissue>
    </source>
</reference>
<keyword evidence="3" id="KW-0805">Transcription regulation</keyword>
<comment type="caution">
    <text evidence="9">The sequence shown here is derived from an EMBL/GenBank/DDBJ whole genome shotgun (WGS) entry which is preliminary data.</text>
</comment>
<dbReference type="Pfam" id="PF08517">
    <property type="entry name" value="AXH"/>
    <property type="match status" value="1"/>
</dbReference>
<sequence length="362" mass="41527">MTNMSSFSVLEKLDSMPNCNEQPPAPIFKTPSPFWNQDSMFRRPRHVREPGPDPLTLYPYRYPDLSCATGLNHMYSSLNVNSMNANNRYLTPKYLVNDPNIGRGTYYCSYSTSEVKDGLRNPHHPQTDPFLASYYYRGAVQDVLRRDVQSDEIKMGLQKKRPREETYWHHGPEKKRILQGSKKRHYVKNNQLFGSLQYAESNKNNHNQPPLNPSTLEQSKGGETQTREELPLLDGREDAEKHQRNTSTHSESSSPVLCMLHRFVQGSLVELVGGRLKRVEDLRMEDLEQCAEQHPGLKLERFTVLRITPSHTPSVLLHVEIERDHSQVNTVDVIKILDIFCNHVSFLGDLSRFHSAVVSGGE</sequence>
<evidence type="ECO:0000259" key="8">
    <source>
        <dbReference type="PROSITE" id="PS51148"/>
    </source>
</evidence>
<dbReference type="Proteomes" id="UP000324632">
    <property type="component" value="Chromosome 19"/>
</dbReference>
<evidence type="ECO:0000256" key="1">
    <source>
        <dbReference type="ARBA" id="ARBA00004123"/>
    </source>
</evidence>
<comment type="subcellular location">
    <subcellularLocation>
        <location evidence="1">Nucleus</location>
    </subcellularLocation>
</comment>
<protein>
    <recommendedName>
        <fullName evidence="8">AXH domain-containing protein</fullName>
    </recommendedName>
</protein>
<feature type="compositionally biased region" description="Basic and acidic residues" evidence="7">
    <location>
        <begin position="162"/>
        <end position="176"/>
    </location>
</feature>
<keyword evidence="5" id="KW-0804">Transcription</keyword>
<dbReference type="GO" id="GO:0005634">
    <property type="term" value="C:nucleus"/>
    <property type="evidence" value="ECO:0007669"/>
    <property type="project" value="UniProtKB-SubCell"/>
</dbReference>
<feature type="compositionally biased region" description="Basic and acidic residues" evidence="7">
    <location>
        <begin position="225"/>
        <end position="243"/>
    </location>
</feature>
<evidence type="ECO:0000313" key="9">
    <source>
        <dbReference type="EMBL" id="KAA0707916.1"/>
    </source>
</evidence>
<organism evidence="9 10">
    <name type="scientific">Triplophysa tibetana</name>
    <dbReference type="NCBI Taxonomy" id="1572043"/>
    <lineage>
        <taxon>Eukaryota</taxon>
        <taxon>Metazoa</taxon>
        <taxon>Chordata</taxon>
        <taxon>Craniata</taxon>
        <taxon>Vertebrata</taxon>
        <taxon>Euteleostomi</taxon>
        <taxon>Actinopterygii</taxon>
        <taxon>Neopterygii</taxon>
        <taxon>Teleostei</taxon>
        <taxon>Ostariophysi</taxon>
        <taxon>Cypriniformes</taxon>
        <taxon>Nemacheilidae</taxon>
        <taxon>Triplophysa</taxon>
    </lineage>
</organism>
<feature type="region of interest" description="Disordered" evidence="7">
    <location>
        <begin position="200"/>
        <end position="253"/>
    </location>
</feature>
<evidence type="ECO:0000256" key="6">
    <source>
        <dbReference type="ARBA" id="ARBA00023242"/>
    </source>
</evidence>
<feature type="compositionally biased region" description="Polar residues" evidence="7">
    <location>
        <begin position="200"/>
        <end position="224"/>
    </location>
</feature>
<dbReference type="GO" id="GO:0000122">
    <property type="term" value="P:negative regulation of transcription by RNA polymerase II"/>
    <property type="evidence" value="ECO:0007669"/>
    <property type="project" value="TreeGrafter"/>
</dbReference>
<dbReference type="SUPFAM" id="SSF102031">
    <property type="entry name" value="AXH domain"/>
    <property type="match status" value="1"/>
</dbReference>
<dbReference type="PANTHER" id="PTHR13392:SF14">
    <property type="entry name" value="ATAXIN-1-LIKE"/>
    <property type="match status" value="1"/>
</dbReference>
<feature type="domain" description="AXH" evidence="8">
    <location>
        <begin position="251"/>
        <end position="362"/>
    </location>
</feature>
<dbReference type="InterPro" id="IPR036096">
    <property type="entry name" value="Ataxin_AXH_dom_sf"/>
</dbReference>
<dbReference type="InterPro" id="IPR003652">
    <property type="entry name" value="Ataxin_AXH_dom"/>
</dbReference>
<evidence type="ECO:0000256" key="4">
    <source>
        <dbReference type="ARBA" id="ARBA00023125"/>
    </source>
</evidence>
<name>A0A5A9NFR5_9TELE</name>
<evidence type="ECO:0000256" key="5">
    <source>
        <dbReference type="ARBA" id="ARBA00023163"/>
    </source>
</evidence>
<dbReference type="AlphaFoldDB" id="A0A5A9NFR5"/>
<evidence type="ECO:0000256" key="7">
    <source>
        <dbReference type="SAM" id="MobiDB-lite"/>
    </source>
</evidence>
<keyword evidence="10" id="KW-1185">Reference proteome</keyword>
<evidence type="ECO:0000313" key="10">
    <source>
        <dbReference type="Proteomes" id="UP000324632"/>
    </source>
</evidence>
<keyword evidence="2" id="KW-0678">Repressor</keyword>
<proteinExistence type="predicted"/>
<accession>A0A5A9NFR5</accession>
<dbReference type="GO" id="GO:0007399">
    <property type="term" value="P:nervous system development"/>
    <property type="evidence" value="ECO:0007669"/>
    <property type="project" value="TreeGrafter"/>
</dbReference>
<gene>
    <name evidence="9" type="ORF">E1301_Tti009606</name>
</gene>
<keyword evidence="4" id="KW-0238">DNA-binding</keyword>
<dbReference type="GO" id="GO:0003677">
    <property type="term" value="F:DNA binding"/>
    <property type="evidence" value="ECO:0007669"/>
    <property type="project" value="UniProtKB-KW"/>
</dbReference>
<keyword evidence="6" id="KW-0539">Nucleus</keyword>